<evidence type="ECO:0000256" key="7">
    <source>
        <dbReference type="SAM" id="Phobius"/>
    </source>
</evidence>
<feature type="transmembrane region" description="Helical" evidence="7">
    <location>
        <begin position="340"/>
        <end position="367"/>
    </location>
</feature>
<evidence type="ECO:0000256" key="1">
    <source>
        <dbReference type="ARBA" id="ARBA00004141"/>
    </source>
</evidence>
<accession>A0A2T2P4J2</accession>
<evidence type="ECO:0000259" key="8">
    <source>
        <dbReference type="PROSITE" id="PS50850"/>
    </source>
</evidence>
<feature type="region of interest" description="Disordered" evidence="6">
    <location>
        <begin position="145"/>
        <end position="184"/>
    </location>
</feature>
<evidence type="ECO:0000313" key="10">
    <source>
        <dbReference type="Proteomes" id="UP000240883"/>
    </source>
</evidence>
<keyword evidence="2" id="KW-0813">Transport</keyword>
<feature type="transmembrane region" description="Helical" evidence="7">
    <location>
        <begin position="484"/>
        <end position="503"/>
    </location>
</feature>
<evidence type="ECO:0000256" key="4">
    <source>
        <dbReference type="ARBA" id="ARBA00022989"/>
    </source>
</evidence>
<dbReference type="CDD" id="cd17323">
    <property type="entry name" value="MFS_Tpo1_MDR_like"/>
    <property type="match status" value="1"/>
</dbReference>
<dbReference type="Proteomes" id="UP000240883">
    <property type="component" value="Unassembled WGS sequence"/>
</dbReference>
<evidence type="ECO:0000256" key="5">
    <source>
        <dbReference type="ARBA" id="ARBA00023136"/>
    </source>
</evidence>
<dbReference type="PANTHER" id="PTHR23502">
    <property type="entry name" value="MAJOR FACILITATOR SUPERFAMILY"/>
    <property type="match status" value="1"/>
</dbReference>
<reference evidence="9 10" key="1">
    <citation type="journal article" date="2018" name="Front. Microbiol.">
        <title>Genome-Wide Analysis of Corynespora cassiicola Leaf Fall Disease Putative Effectors.</title>
        <authorList>
            <person name="Lopez D."/>
            <person name="Ribeiro S."/>
            <person name="Label P."/>
            <person name="Fumanal B."/>
            <person name="Venisse J.S."/>
            <person name="Kohler A."/>
            <person name="de Oliveira R.R."/>
            <person name="Labutti K."/>
            <person name="Lipzen A."/>
            <person name="Lail K."/>
            <person name="Bauer D."/>
            <person name="Ohm R.A."/>
            <person name="Barry K.W."/>
            <person name="Spatafora J."/>
            <person name="Grigoriev I.V."/>
            <person name="Martin F.M."/>
            <person name="Pujade-Renaud V."/>
        </authorList>
    </citation>
    <scope>NUCLEOTIDE SEQUENCE [LARGE SCALE GENOMIC DNA]</scope>
    <source>
        <strain evidence="9 10">Philippines</strain>
    </source>
</reference>
<keyword evidence="10" id="KW-1185">Reference proteome</keyword>
<dbReference type="FunFam" id="1.20.1250.20:FF:000011">
    <property type="entry name" value="MFS multidrug transporter, putative"/>
    <property type="match status" value="1"/>
</dbReference>
<dbReference type="GO" id="GO:0022857">
    <property type="term" value="F:transmembrane transporter activity"/>
    <property type="evidence" value="ECO:0007669"/>
    <property type="project" value="InterPro"/>
</dbReference>
<dbReference type="OrthoDB" id="9986881at2759"/>
<sequence>MQEEDYEVLRSEADAEPERYTQWDTQRQFRSEYQQRHSLDPTYAERIASQQPGDHTEHVAPKVQETGAPLSRQSSSSSSSTSSTSTSASSHDRPRTAELQEIRTQPQTPGFGRRGTSTSGGELYRHPTERNPAALARIETHRSQHAQTVGEAYATTSRLSQTLSRRRTQKPIAPMGAGKPYPPPLPDREEYVVEYDGPDDPLHAQNWPMKKKIFIGAILAFDALSATMGSSIFSSAIRPVSQQFHVAPVVGTLGTSFFVFGYAFGPLAWAPFSELYGRKPPLIAGAFGFAVFSLAVAVAKDLQTILICRFFAGIFGSCPLAVVAAVFADMFDNSLRGLAVAVFSATVFMGPLLAPFIGGFITISYLGWRWTEYISSIMGWASFVLLLLFLEETYPPVVLVSKAAELRRRTKNWGIHAKQEEIEVDFKELMVRNVSRPMRILFTEPIVLLITIYMSFIYGLLYLFLTAYALVFEGQYGWNAGVSGLAYFGMVTGEMIAFLVIFFDNPRYVKKLQANNNIPVPEWRLPIAMVGGILFSGGLFWFGWTGYTGRIHWIVPVLSGLFTGFGIFSIFLSLLNYIVDAYLMFAASAIAANTFMRSIFGGVFPIFATFMFEGMGIQWAATLLGCVAAICIPMPILFYIYGKKIRAKSKFAPAPDIQQDKRRDEEARMASSESGSQTAGSEGPDGEKEKERTG</sequence>
<comment type="subcellular location">
    <subcellularLocation>
        <location evidence="1">Membrane</location>
        <topology evidence="1">Multi-pass membrane protein</topology>
    </subcellularLocation>
</comment>
<feature type="compositionally biased region" description="Low complexity" evidence="6">
    <location>
        <begin position="74"/>
        <end position="89"/>
    </location>
</feature>
<feature type="transmembrane region" description="Helical" evidence="7">
    <location>
        <begin position="523"/>
        <end position="544"/>
    </location>
</feature>
<keyword evidence="3 7" id="KW-0812">Transmembrane</keyword>
<proteinExistence type="predicted"/>
<dbReference type="SUPFAM" id="SSF103473">
    <property type="entry name" value="MFS general substrate transporter"/>
    <property type="match status" value="1"/>
</dbReference>
<feature type="compositionally biased region" description="Basic and acidic residues" evidence="6">
    <location>
        <begin position="685"/>
        <end position="694"/>
    </location>
</feature>
<feature type="transmembrane region" description="Helical" evidence="7">
    <location>
        <begin position="213"/>
        <end position="237"/>
    </location>
</feature>
<feature type="compositionally biased region" description="Basic and acidic residues" evidence="6">
    <location>
        <begin position="658"/>
        <end position="668"/>
    </location>
</feature>
<protein>
    <submittedName>
        <fullName evidence="9">MFS general substrate transporter</fullName>
    </submittedName>
</protein>
<name>A0A2T2P4J2_CORCC</name>
<feature type="region of interest" description="Disordered" evidence="6">
    <location>
        <begin position="653"/>
        <end position="694"/>
    </location>
</feature>
<gene>
    <name evidence="9" type="ORF">BS50DRAFT_545121</name>
</gene>
<feature type="transmembrane region" description="Helical" evidence="7">
    <location>
        <begin position="619"/>
        <end position="641"/>
    </location>
</feature>
<dbReference type="PANTHER" id="PTHR23502:SF31">
    <property type="entry name" value="POLYAMINE TRANSPORTER 1"/>
    <property type="match status" value="1"/>
</dbReference>
<dbReference type="Gene3D" id="1.20.1250.20">
    <property type="entry name" value="MFS general substrate transporter like domains"/>
    <property type="match status" value="1"/>
</dbReference>
<feature type="transmembrane region" description="Helical" evidence="7">
    <location>
        <begin position="446"/>
        <end position="472"/>
    </location>
</feature>
<feature type="compositionally biased region" description="Basic and acidic residues" evidence="6">
    <location>
        <begin position="90"/>
        <end position="101"/>
    </location>
</feature>
<dbReference type="EMBL" id="KZ678130">
    <property type="protein sequence ID" value="PSN72523.1"/>
    <property type="molecule type" value="Genomic_DNA"/>
</dbReference>
<organism evidence="9 10">
    <name type="scientific">Corynespora cassiicola Philippines</name>
    <dbReference type="NCBI Taxonomy" id="1448308"/>
    <lineage>
        <taxon>Eukaryota</taxon>
        <taxon>Fungi</taxon>
        <taxon>Dikarya</taxon>
        <taxon>Ascomycota</taxon>
        <taxon>Pezizomycotina</taxon>
        <taxon>Dothideomycetes</taxon>
        <taxon>Pleosporomycetidae</taxon>
        <taxon>Pleosporales</taxon>
        <taxon>Corynesporascaceae</taxon>
        <taxon>Corynespora</taxon>
    </lineage>
</organism>
<feature type="transmembrane region" description="Helical" evidence="7">
    <location>
        <begin position="249"/>
        <end position="269"/>
    </location>
</feature>
<evidence type="ECO:0000256" key="3">
    <source>
        <dbReference type="ARBA" id="ARBA00022692"/>
    </source>
</evidence>
<dbReference type="GO" id="GO:0005886">
    <property type="term" value="C:plasma membrane"/>
    <property type="evidence" value="ECO:0007669"/>
    <property type="project" value="TreeGrafter"/>
</dbReference>
<feature type="compositionally biased region" description="Basic and acidic residues" evidence="6">
    <location>
        <begin position="7"/>
        <end position="39"/>
    </location>
</feature>
<dbReference type="Pfam" id="PF07690">
    <property type="entry name" value="MFS_1"/>
    <property type="match status" value="1"/>
</dbReference>
<dbReference type="InterPro" id="IPR020846">
    <property type="entry name" value="MFS_dom"/>
</dbReference>
<dbReference type="InterPro" id="IPR011701">
    <property type="entry name" value="MFS"/>
</dbReference>
<feature type="compositionally biased region" description="Polar residues" evidence="6">
    <location>
        <begin position="671"/>
        <end position="680"/>
    </location>
</feature>
<evidence type="ECO:0000256" key="2">
    <source>
        <dbReference type="ARBA" id="ARBA00022448"/>
    </source>
</evidence>
<feature type="transmembrane region" description="Helical" evidence="7">
    <location>
        <begin position="281"/>
        <end position="298"/>
    </location>
</feature>
<evidence type="ECO:0000313" key="9">
    <source>
        <dbReference type="EMBL" id="PSN72523.1"/>
    </source>
</evidence>
<evidence type="ECO:0000256" key="6">
    <source>
        <dbReference type="SAM" id="MobiDB-lite"/>
    </source>
</evidence>
<dbReference type="PROSITE" id="PS50850">
    <property type="entry name" value="MFS"/>
    <property type="match status" value="1"/>
</dbReference>
<feature type="transmembrane region" description="Helical" evidence="7">
    <location>
        <begin position="582"/>
        <end position="607"/>
    </location>
</feature>
<feature type="transmembrane region" description="Helical" evidence="7">
    <location>
        <begin position="304"/>
        <end position="328"/>
    </location>
</feature>
<keyword evidence="5 7" id="KW-0472">Membrane</keyword>
<dbReference type="InterPro" id="IPR036259">
    <property type="entry name" value="MFS_trans_sf"/>
</dbReference>
<dbReference type="AlphaFoldDB" id="A0A2T2P4J2"/>
<feature type="domain" description="Major facilitator superfamily (MFS) profile" evidence="8">
    <location>
        <begin position="215"/>
        <end position="646"/>
    </location>
</feature>
<dbReference type="STRING" id="1448308.A0A2T2P4J2"/>
<feature type="transmembrane region" description="Helical" evidence="7">
    <location>
        <begin position="550"/>
        <end position="575"/>
    </location>
</feature>
<feature type="region of interest" description="Disordered" evidence="6">
    <location>
        <begin position="1"/>
        <end position="126"/>
    </location>
</feature>
<keyword evidence="4 7" id="KW-1133">Transmembrane helix</keyword>